<organism evidence="1 2">
    <name type="scientific">Cichlidogyrus casuarinus</name>
    <dbReference type="NCBI Taxonomy" id="1844966"/>
    <lineage>
        <taxon>Eukaryota</taxon>
        <taxon>Metazoa</taxon>
        <taxon>Spiralia</taxon>
        <taxon>Lophotrochozoa</taxon>
        <taxon>Platyhelminthes</taxon>
        <taxon>Monogenea</taxon>
        <taxon>Monopisthocotylea</taxon>
        <taxon>Dactylogyridea</taxon>
        <taxon>Ancyrocephalidae</taxon>
        <taxon>Cichlidogyrus</taxon>
    </lineage>
</organism>
<comment type="caution">
    <text evidence="1">The sequence shown here is derived from an EMBL/GenBank/DDBJ whole genome shotgun (WGS) entry which is preliminary data.</text>
</comment>
<dbReference type="EMBL" id="JBJKFK010000405">
    <property type="protein sequence ID" value="KAL3317281.1"/>
    <property type="molecule type" value="Genomic_DNA"/>
</dbReference>
<keyword evidence="2" id="KW-1185">Reference proteome</keyword>
<protein>
    <submittedName>
        <fullName evidence="1">Uncharacterized protein</fullName>
    </submittedName>
</protein>
<dbReference type="AlphaFoldDB" id="A0ABD2QCK8"/>
<evidence type="ECO:0000313" key="2">
    <source>
        <dbReference type="Proteomes" id="UP001626550"/>
    </source>
</evidence>
<gene>
    <name evidence="1" type="ORF">Ciccas_004064</name>
</gene>
<accession>A0ABD2QCK8</accession>
<proteinExistence type="predicted"/>
<sequence length="455" mass="51744">MTLDFAAFNEDLPVLISFCDVLRVSFLDGCPYFDTLNPDQEIFSSYKQDCKTDLGKRVSALKDYFEKNPLSIDLFYGELRSFILPDPSSEQCIGLFESICRPIQPLQALDDDTNESKMFETPSILFGSAPSIIQILLSLACSHLKTRDLLLSLIVKECPYSLLLLTQFRRPFGLNYLFSNCDWLEDSCSKLIEILLRNKDLNLQLEILSLLPEFVCPAVYSGMLFSEAKPFNLLPDLLQLLKQLTDAPDTKCDLLSALISCILNFGVSEQDTLTVDKCILNFLHNSASTPQHLDAAALAFSHLDSRNLTRLRSRIRITPNFDFKDSMTNFLKKLSIHVQFDSKLTTDWLKLIINDRDDDSPDQQMQDFLMLVLLYSSGRSFTQTLSQVRLSRSEEPTLSIGLRSNFTRPFGPVKAGATHCLDWILAKYFPWGLFEQRALLSFHVEYSSNASSNYQ</sequence>
<reference evidence="1 2" key="1">
    <citation type="submission" date="2024-11" db="EMBL/GenBank/DDBJ databases">
        <title>Adaptive evolution of stress response genes in parasites aligns with host niche diversity.</title>
        <authorList>
            <person name="Hahn C."/>
            <person name="Resl P."/>
        </authorList>
    </citation>
    <scope>NUCLEOTIDE SEQUENCE [LARGE SCALE GENOMIC DNA]</scope>
    <source>
        <strain evidence="1">EGGRZ-B1_66</strain>
        <tissue evidence="1">Body</tissue>
    </source>
</reference>
<evidence type="ECO:0000313" key="1">
    <source>
        <dbReference type="EMBL" id="KAL3317281.1"/>
    </source>
</evidence>
<dbReference type="Proteomes" id="UP001626550">
    <property type="component" value="Unassembled WGS sequence"/>
</dbReference>
<name>A0ABD2QCK8_9PLAT</name>